<dbReference type="Proteomes" id="UP000187209">
    <property type="component" value="Unassembled WGS sequence"/>
</dbReference>
<comment type="caution">
    <text evidence="2">The sequence shown here is derived from an EMBL/GenBank/DDBJ whole genome shotgun (WGS) entry which is preliminary data.</text>
</comment>
<keyword evidence="3" id="KW-1185">Reference proteome</keyword>
<organism evidence="2 3">
    <name type="scientific">Stentor coeruleus</name>
    <dbReference type="NCBI Taxonomy" id="5963"/>
    <lineage>
        <taxon>Eukaryota</taxon>
        <taxon>Sar</taxon>
        <taxon>Alveolata</taxon>
        <taxon>Ciliophora</taxon>
        <taxon>Postciliodesmatophora</taxon>
        <taxon>Heterotrichea</taxon>
        <taxon>Heterotrichida</taxon>
        <taxon>Stentoridae</taxon>
        <taxon>Stentor</taxon>
    </lineage>
</organism>
<feature type="region of interest" description="Disordered" evidence="1">
    <location>
        <begin position="26"/>
        <end position="64"/>
    </location>
</feature>
<proteinExistence type="predicted"/>
<protein>
    <submittedName>
        <fullName evidence="2">Uncharacterized protein</fullName>
    </submittedName>
</protein>
<evidence type="ECO:0000256" key="1">
    <source>
        <dbReference type="SAM" id="MobiDB-lite"/>
    </source>
</evidence>
<dbReference type="AlphaFoldDB" id="A0A1R2CMH1"/>
<sequence length="133" mass="15308">MNQSQKSKNHLKVSFAKPIIKYLTKSPSHSKSASSDFTHHQNPLNKSSNVSSIPTSEKLRNPDKSKHLTVAYSDWEYFSASKESTKDFSKPLHELRRNIKNPYIYVNTTDLDDDQKALETHLFQAFKNIHSDD</sequence>
<accession>A0A1R2CMH1</accession>
<dbReference type="EMBL" id="MPUH01000109">
    <property type="protein sequence ID" value="OMJ90140.1"/>
    <property type="molecule type" value="Genomic_DNA"/>
</dbReference>
<evidence type="ECO:0000313" key="3">
    <source>
        <dbReference type="Proteomes" id="UP000187209"/>
    </source>
</evidence>
<reference evidence="2 3" key="1">
    <citation type="submission" date="2016-11" db="EMBL/GenBank/DDBJ databases">
        <title>The macronuclear genome of Stentor coeruleus: a giant cell with tiny introns.</title>
        <authorList>
            <person name="Slabodnick M."/>
            <person name="Ruby J.G."/>
            <person name="Reiff S.B."/>
            <person name="Swart E.C."/>
            <person name="Gosai S."/>
            <person name="Prabakaran S."/>
            <person name="Witkowska E."/>
            <person name="Larue G.E."/>
            <person name="Fisher S."/>
            <person name="Freeman R.M."/>
            <person name="Gunawardena J."/>
            <person name="Chu W."/>
            <person name="Stover N.A."/>
            <person name="Gregory B.D."/>
            <person name="Nowacki M."/>
            <person name="Derisi J."/>
            <person name="Roy S.W."/>
            <person name="Marshall W.F."/>
            <person name="Sood P."/>
        </authorList>
    </citation>
    <scope>NUCLEOTIDE SEQUENCE [LARGE SCALE GENOMIC DNA]</scope>
    <source>
        <strain evidence="2">WM001</strain>
    </source>
</reference>
<feature type="compositionally biased region" description="Low complexity" evidence="1">
    <location>
        <begin position="26"/>
        <end position="35"/>
    </location>
</feature>
<name>A0A1R2CMH1_9CILI</name>
<gene>
    <name evidence="2" type="ORF">SteCoe_7530</name>
</gene>
<feature type="compositionally biased region" description="Polar residues" evidence="1">
    <location>
        <begin position="40"/>
        <end position="55"/>
    </location>
</feature>
<evidence type="ECO:0000313" key="2">
    <source>
        <dbReference type="EMBL" id="OMJ90140.1"/>
    </source>
</evidence>